<evidence type="ECO:0000313" key="2">
    <source>
        <dbReference type="EMBL" id="GMR52151.1"/>
    </source>
</evidence>
<gene>
    <name evidence="2" type="ORF">PMAYCL1PPCAC_22346</name>
</gene>
<sequence length="97" mass="11152">VYSLHLLGVFLPLPWLFSHFPFSKIAYVFTFIGSIIFQLSISTRPYLINHLTSDSWQKTTSCVRLNGQYCRQYTMHQDDAPGFGLSLMRNSAEGPLY</sequence>
<dbReference type="Proteomes" id="UP001328107">
    <property type="component" value="Unassembled WGS sequence"/>
</dbReference>
<evidence type="ECO:0000256" key="1">
    <source>
        <dbReference type="SAM" id="Phobius"/>
    </source>
</evidence>
<comment type="caution">
    <text evidence="2">The sequence shown here is derived from an EMBL/GenBank/DDBJ whole genome shotgun (WGS) entry which is preliminary data.</text>
</comment>
<dbReference type="EMBL" id="BTRK01000005">
    <property type="protein sequence ID" value="GMR52151.1"/>
    <property type="molecule type" value="Genomic_DNA"/>
</dbReference>
<keyword evidence="1" id="KW-1133">Transmembrane helix</keyword>
<proteinExistence type="predicted"/>
<protein>
    <submittedName>
        <fullName evidence="2">Uncharacterized protein</fullName>
    </submittedName>
</protein>
<organism evidence="2 3">
    <name type="scientific">Pristionchus mayeri</name>
    <dbReference type="NCBI Taxonomy" id="1317129"/>
    <lineage>
        <taxon>Eukaryota</taxon>
        <taxon>Metazoa</taxon>
        <taxon>Ecdysozoa</taxon>
        <taxon>Nematoda</taxon>
        <taxon>Chromadorea</taxon>
        <taxon>Rhabditida</taxon>
        <taxon>Rhabditina</taxon>
        <taxon>Diplogasteromorpha</taxon>
        <taxon>Diplogasteroidea</taxon>
        <taxon>Neodiplogasteridae</taxon>
        <taxon>Pristionchus</taxon>
    </lineage>
</organism>
<accession>A0AAN5CWU2</accession>
<feature type="transmembrane region" description="Helical" evidence="1">
    <location>
        <begin position="20"/>
        <end position="41"/>
    </location>
</feature>
<keyword evidence="1" id="KW-0812">Transmembrane</keyword>
<keyword evidence="1" id="KW-0472">Membrane</keyword>
<dbReference type="AlphaFoldDB" id="A0AAN5CWU2"/>
<reference evidence="3" key="1">
    <citation type="submission" date="2022-10" db="EMBL/GenBank/DDBJ databases">
        <title>Genome assembly of Pristionchus species.</title>
        <authorList>
            <person name="Yoshida K."/>
            <person name="Sommer R.J."/>
        </authorList>
    </citation>
    <scope>NUCLEOTIDE SEQUENCE [LARGE SCALE GENOMIC DNA]</scope>
    <source>
        <strain evidence="3">RS5460</strain>
    </source>
</reference>
<keyword evidence="3" id="KW-1185">Reference proteome</keyword>
<feature type="non-terminal residue" evidence="2">
    <location>
        <position position="1"/>
    </location>
</feature>
<name>A0AAN5CWU2_9BILA</name>
<evidence type="ECO:0000313" key="3">
    <source>
        <dbReference type="Proteomes" id="UP001328107"/>
    </source>
</evidence>